<gene>
    <name evidence="2" type="ORF">CHYS00102_LOCUS16210</name>
</gene>
<dbReference type="EMBL" id="HBFR01022563">
    <property type="protein sequence ID" value="CAD8889010.1"/>
    <property type="molecule type" value="Transcribed_RNA"/>
</dbReference>
<evidence type="ECO:0000313" key="2">
    <source>
        <dbReference type="EMBL" id="CAD8889010.1"/>
    </source>
</evidence>
<proteinExistence type="predicted"/>
<dbReference type="AlphaFoldDB" id="A0A7S1FUI1"/>
<organism evidence="2">
    <name type="scientific">Corethron hystrix</name>
    <dbReference type="NCBI Taxonomy" id="216773"/>
    <lineage>
        <taxon>Eukaryota</taxon>
        <taxon>Sar</taxon>
        <taxon>Stramenopiles</taxon>
        <taxon>Ochrophyta</taxon>
        <taxon>Bacillariophyta</taxon>
        <taxon>Coscinodiscophyceae</taxon>
        <taxon>Corethrophycidae</taxon>
        <taxon>Corethrales</taxon>
        <taxon>Corethraceae</taxon>
        <taxon>Corethron</taxon>
    </lineage>
</organism>
<feature type="compositionally biased region" description="Basic residues" evidence="1">
    <location>
        <begin position="63"/>
        <end position="73"/>
    </location>
</feature>
<feature type="region of interest" description="Disordered" evidence="1">
    <location>
        <begin position="57"/>
        <end position="138"/>
    </location>
</feature>
<evidence type="ECO:0000256" key="1">
    <source>
        <dbReference type="SAM" id="MobiDB-lite"/>
    </source>
</evidence>
<name>A0A7S1FUI1_9STRA</name>
<accession>A0A7S1FUI1</accession>
<reference evidence="2" key="1">
    <citation type="submission" date="2021-01" db="EMBL/GenBank/DDBJ databases">
        <authorList>
            <person name="Corre E."/>
            <person name="Pelletier E."/>
            <person name="Niang G."/>
            <person name="Scheremetjew M."/>
            <person name="Finn R."/>
            <person name="Kale V."/>
            <person name="Holt S."/>
            <person name="Cochrane G."/>
            <person name="Meng A."/>
            <person name="Brown T."/>
            <person name="Cohen L."/>
        </authorList>
    </citation>
    <scope>NUCLEOTIDE SEQUENCE</scope>
    <source>
        <strain evidence="2">308</strain>
    </source>
</reference>
<sequence length="241" mass="27691">MNCIKANLDRMTQAMRLLYGLEMKKNCAPVPIAMHQADNSTMATTPFPSHCQRTPFSNESHCHTHPMRPRPSHLPRDTRRGHSGQLNESTPFNRKAFAEPFQNSLPPGIPSRPLQRPPQMHLQRPPQRPASRSNMQPYQNDHAIQQEFRPNSGGFTNHNHQLLNPYPKNWNAAENKYHMLRPNDDNQSLISDVTDPTFMAGDSKKRTFFWQKEQTIPEANSDENDANFSNSRSCRAFACFK</sequence>
<protein>
    <submittedName>
        <fullName evidence="2">Uncharacterized protein</fullName>
    </submittedName>
</protein>